<dbReference type="OrthoDB" id="9787572at2"/>
<gene>
    <name evidence="1" type="ORF">FD35_GL000398</name>
</gene>
<dbReference type="NCBIfam" id="TIGR01662">
    <property type="entry name" value="HAD-SF-IIIA"/>
    <property type="match status" value="1"/>
</dbReference>
<dbReference type="NCBIfam" id="TIGR01668">
    <property type="entry name" value="YqeG_hyp_ppase"/>
    <property type="match status" value="1"/>
</dbReference>
<dbReference type="RefSeq" id="WP_017261714.1">
    <property type="nucleotide sequence ID" value="NZ_AUAW01000001.1"/>
</dbReference>
<keyword evidence="2" id="KW-1185">Reference proteome</keyword>
<dbReference type="STRING" id="1114972.FD35_GL000398"/>
<sequence length="175" mass="20274">MIANFKPTWMISAIYNVSPEQLKAAGIRVILTDLDNTLIAWNNPDGTPQLRRWIQTMHANNIRIVVVSNNSAARISRAVTPLGLEFVSRSLKPLTRGIRQAQRRLSLSNSEVVMVGDQLMTDMWAANNAHVRSILVKPLIETDKWDTRINRFFERFVMQRLRRVYPTMTWQEDLR</sequence>
<dbReference type="Pfam" id="PF00702">
    <property type="entry name" value="Hydrolase"/>
    <property type="match status" value="1"/>
</dbReference>
<dbReference type="InterPro" id="IPR023214">
    <property type="entry name" value="HAD_sf"/>
</dbReference>
<name>A0A0R1RWG5_9LACO</name>
<dbReference type="SUPFAM" id="SSF56784">
    <property type="entry name" value="HAD-like"/>
    <property type="match status" value="1"/>
</dbReference>
<dbReference type="CDD" id="cd16416">
    <property type="entry name" value="HAD_BsYqeG-like"/>
    <property type="match status" value="1"/>
</dbReference>
<dbReference type="eggNOG" id="COG2179">
    <property type="taxonomic scope" value="Bacteria"/>
</dbReference>
<dbReference type="AlphaFoldDB" id="A0A0R1RWG5"/>
<dbReference type="InterPro" id="IPR006549">
    <property type="entry name" value="HAD-SF_hydro_IIIA"/>
</dbReference>
<comment type="caution">
    <text evidence="1">The sequence shown here is derived from an EMBL/GenBank/DDBJ whole genome shotgun (WGS) entry which is preliminary data.</text>
</comment>
<reference evidence="1 2" key="1">
    <citation type="journal article" date="2015" name="Genome Announc.">
        <title>Expanding the biotechnology potential of lactobacilli through comparative genomics of 213 strains and associated genera.</title>
        <authorList>
            <person name="Sun Z."/>
            <person name="Harris H.M."/>
            <person name="McCann A."/>
            <person name="Guo C."/>
            <person name="Argimon S."/>
            <person name="Zhang W."/>
            <person name="Yang X."/>
            <person name="Jeffery I.B."/>
            <person name="Cooney J.C."/>
            <person name="Kagawa T.F."/>
            <person name="Liu W."/>
            <person name="Song Y."/>
            <person name="Salvetti E."/>
            <person name="Wrobel A."/>
            <person name="Rasinkangas P."/>
            <person name="Parkhill J."/>
            <person name="Rea M.C."/>
            <person name="O'Sullivan O."/>
            <person name="Ritari J."/>
            <person name="Douillard F.P."/>
            <person name="Paul Ross R."/>
            <person name="Yang R."/>
            <person name="Briner A.E."/>
            <person name="Felis G.E."/>
            <person name="de Vos W.M."/>
            <person name="Barrangou R."/>
            <person name="Klaenhammer T.R."/>
            <person name="Caufield P.W."/>
            <person name="Cui Y."/>
            <person name="Zhang H."/>
            <person name="O'Toole P.W."/>
        </authorList>
    </citation>
    <scope>NUCLEOTIDE SEQUENCE [LARGE SCALE GENOMIC DNA]</scope>
    <source>
        <strain evidence="1 2">DSM 15814</strain>
    </source>
</reference>
<dbReference type="Proteomes" id="UP000051999">
    <property type="component" value="Unassembled WGS sequence"/>
</dbReference>
<evidence type="ECO:0000313" key="1">
    <source>
        <dbReference type="EMBL" id="KRL57384.1"/>
    </source>
</evidence>
<dbReference type="GO" id="GO:0008962">
    <property type="term" value="F:phosphatidylglycerophosphatase activity"/>
    <property type="evidence" value="ECO:0007669"/>
    <property type="project" value="InterPro"/>
</dbReference>
<evidence type="ECO:0000313" key="2">
    <source>
        <dbReference type="Proteomes" id="UP000051999"/>
    </source>
</evidence>
<dbReference type="PATRIC" id="fig|1114972.6.peg.399"/>
<dbReference type="EMBL" id="AZFF01000001">
    <property type="protein sequence ID" value="KRL57384.1"/>
    <property type="molecule type" value="Genomic_DNA"/>
</dbReference>
<dbReference type="InterPro" id="IPR010021">
    <property type="entry name" value="PGPP1/Gep4"/>
</dbReference>
<dbReference type="Gene3D" id="3.40.50.1000">
    <property type="entry name" value="HAD superfamily/HAD-like"/>
    <property type="match status" value="1"/>
</dbReference>
<proteinExistence type="predicted"/>
<organism evidence="1 2">
    <name type="scientific">Furfurilactobacillus rossiae DSM 15814</name>
    <dbReference type="NCBI Taxonomy" id="1114972"/>
    <lineage>
        <taxon>Bacteria</taxon>
        <taxon>Bacillati</taxon>
        <taxon>Bacillota</taxon>
        <taxon>Bacilli</taxon>
        <taxon>Lactobacillales</taxon>
        <taxon>Lactobacillaceae</taxon>
        <taxon>Furfurilactobacillus</taxon>
    </lineage>
</organism>
<accession>A0A0R1RWG5</accession>
<dbReference type="InterPro" id="IPR036412">
    <property type="entry name" value="HAD-like_sf"/>
</dbReference>
<protein>
    <submittedName>
        <fullName evidence="1">HAD superfamily phosphatase</fullName>
    </submittedName>
</protein>